<name>A0A835K4Q2_9ROSI</name>
<gene>
    <name evidence="2" type="ORF">SADUNF_Sadunf05G0111600</name>
</gene>
<keyword evidence="3" id="KW-1185">Reference proteome</keyword>
<sequence>MGGNMVVANFGRNRKHDKHHLVITKRKDDMAATTSSKLVGRSTSSAGVSPSTMACKSVTTDSGRNVGPLRDSNRNLHFSPPSSLDGRVTGAFHIDVFEEGCEHWQSTITGHFIGQKLLFWVNSVANRIWGSRGLSETTNRLSYVASAIGVPFHADIITSWCKRQNYMMICVEIKARQPLVKEYDLRGSNDTCMIILAYYKWIQCRCCQCQAFRHSTTMSPINKTGPTMKGESDKQNDTISLFCIIASIKPSFDVI</sequence>
<reference evidence="2 3" key="1">
    <citation type="submission" date="2020-10" db="EMBL/GenBank/DDBJ databases">
        <title>Plant Genome Project.</title>
        <authorList>
            <person name="Zhang R.-G."/>
        </authorList>
    </citation>
    <scope>NUCLEOTIDE SEQUENCE [LARGE SCALE GENOMIC DNA]</scope>
    <source>
        <strain evidence="2">FAFU-HL-1</strain>
        <tissue evidence="2">Leaf</tissue>
    </source>
</reference>
<dbReference type="EMBL" id="JADGMS010000005">
    <property type="protein sequence ID" value="KAF9682464.1"/>
    <property type="molecule type" value="Genomic_DNA"/>
</dbReference>
<feature type="compositionally biased region" description="Polar residues" evidence="1">
    <location>
        <begin position="32"/>
        <end position="63"/>
    </location>
</feature>
<dbReference type="AlphaFoldDB" id="A0A835K4Q2"/>
<comment type="caution">
    <text evidence="2">The sequence shown here is derived from an EMBL/GenBank/DDBJ whole genome shotgun (WGS) entry which is preliminary data.</text>
</comment>
<feature type="region of interest" description="Disordered" evidence="1">
    <location>
        <begin position="32"/>
        <end position="80"/>
    </location>
</feature>
<evidence type="ECO:0000313" key="3">
    <source>
        <dbReference type="Proteomes" id="UP000657918"/>
    </source>
</evidence>
<dbReference type="PANTHER" id="PTHR31286:SF99">
    <property type="entry name" value="DUF4283 DOMAIN-CONTAINING PROTEIN"/>
    <property type="match status" value="1"/>
</dbReference>
<dbReference type="PANTHER" id="PTHR31286">
    <property type="entry name" value="GLYCINE-RICH CELL WALL STRUCTURAL PROTEIN 1.8-LIKE"/>
    <property type="match status" value="1"/>
</dbReference>
<evidence type="ECO:0000256" key="1">
    <source>
        <dbReference type="SAM" id="MobiDB-lite"/>
    </source>
</evidence>
<dbReference type="Proteomes" id="UP000657918">
    <property type="component" value="Unassembled WGS sequence"/>
</dbReference>
<dbReference type="InterPro" id="IPR040256">
    <property type="entry name" value="At4g02000-like"/>
</dbReference>
<organism evidence="2 3">
    <name type="scientific">Salix dunnii</name>
    <dbReference type="NCBI Taxonomy" id="1413687"/>
    <lineage>
        <taxon>Eukaryota</taxon>
        <taxon>Viridiplantae</taxon>
        <taxon>Streptophyta</taxon>
        <taxon>Embryophyta</taxon>
        <taxon>Tracheophyta</taxon>
        <taxon>Spermatophyta</taxon>
        <taxon>Magnoliopsida</taxon>
        <taxon>eudicotyledons</taxon>
        <taxon>Gunneridae</taxon>
        <taxon>Pentapetalae</taxon>
        <taxon>rosids</taxon>
        <taxon>fabids</taxon>
        <taxon>Malpighiales</taxon>
        <taxon>Salicaceae</taxon>
        <taxon>Saliceae</taxon>
        <taxon>Salix</taxon>
    </lineage>
</organism>
<protein>
    <submittedName>
        <fullName evidence="2">Uncharacterized protein</fullName>
    </submittedName>
</protein>
<proteinExistence type="predicted"/>
<accession>A0A835K4Q2</accession>
<evidence type="ECO:0000313" key="2">
    <source>
        <dbReference type="EMBL" id="KAF9682464.1"/>
    </source>
</evidence>